<keyword evidence="7" id="KW-0472">Membrane</keyword>
<dbReference type="GO" id="GO:0046872">
    <property type="term" value="F:metal ion binding"/>
    <property type="evidence" value="ECO:0007669"/>
    <property type="project" value="UniProtKB-KW"/>
</dbReference>
<accession>Q22YY3</accession>
<organism evidence="8 9">
    <name type="scientific">Tetrahymena thermophila (strain SB210)</name>
    <dbReference type="NCBI Taxonomy" id="312017"/>
    <lineage>
        <taxon>Eukaryota</taxon>
        <taxon>Sar</taxon>
        <taxon>Alveolata</taxon>
        <taxon>Ciliophora</taxon>
        <taxon>Intramacronucleata</taxon>
        <taxon>Oligohymenophorea</taxon>
        <taxon>Hymenostomatida</taxon>
        <taxon>Tetrahymenina</taxon>
        <taxon>Tetrahymenidae</taxon>
        <taxon>Tetrahymena</taxon>
    </lineage>
</organism>
<evidence type="ECO:0000256" key="3">
    <source>
        <dbReference type="ARBA" id="ARBA00022448"/>
    </source>
</evidence>
<keyword evidence="4" id="KW-0349">Heme</keyword>
<protein>
    <submittedName>
        <fullName evidence="8">Protozoan/cyanobacterial globin family protein</fullName>
    </submittedName>
</protein>
<evidence type="ECO:0000313" key="8">
    <source>
        <dbReference type="EMBL" id="EAR90538.1"/>
    </source>
</evidence>
<keyword evidence="3" id="KW-0813">Transport</keyword>
<dbReference type="InParanoid" id="Q22YY3"/>
<dbReference type="Pfam" id="PF01152">
    <property type="entry name" value="Bac_globin"/>
    <property type="match status" value="1"/>
</dbReference>
<comment type="cofactor">
    <cofactor evidence="1">
        <name>heme</name>
        <dbReference type="ChEBI" id="CHEBI:30413"/>
    </cofactor>
</comment>
<keyword evidence="7" id="KW-1133">Transmembrane helix</keyword>
<evidence type="ECO:0000256" key="1">
    <source>
        <dbReference type="ARBA" id="ARBA00001971"/>
    </source>
</evidence>
<keyword evidence="5" id="KW-0479">Metal-binding</keyword>
<dbReference type="PROSITE" id="PS01213">
    <property type="entry name" value="GLOBIN_FAM_2"/>
    <property type="match status" value="1"/>
</dbReference>
<evidence type="ECO:0000313" key="9">
    <source>
        <dbReference type="Proteomes" id="UP000009168"/>
    </source>
</evidence>
<proteinExistence type="inferred from homology"/>
<dbReference type="Proteomes" id="UP000009168">
    <property type="component" value="Unassembled WGS sequence"/>
</dbReference>
<evidence type="ECO:0000256" key="7">
    <source>
        <dbReference type="SAM" id="Phobius"/>
    </source>
</evidence>
<dbReference type="SUPFAM" id="SSF46458">
    <property type="entry name" value="Globin-like"/>
    <property type="match status" value="1"/>
</dbReference>
<dbReference type="STRING" id="312017.Q22YY3"/>
<dbReference type="AlphaFoldDB" id="Q22YY3"/>
<dbReference type="CDD" id="cd00454">
    <property type="entry name" value="TrHb1_N"/>
    <property type="match status" value="1"/>
</dbReference>
<dbReference type="OrthoDB" id="283492at2759"/>
<comment type="similarity">
    <text evidence="2">Belongs to the truncated hemoglobin family. Group I subfamily.</text>
</comment>
<keyword evidence="7" id="KW-0812">Transmembrane</keyword>
<sequence>MSFADKIQQNKGLSLAFGGLLAAGGLAYYFFNKHRDERGSDEVQKLCPHSAKKVQSVYDKLGGKENIALAVTKFYDKVLKDDRVKHFFKHTDMKHQTKQQTNFLCFAFGGPNNYVGKNMKDGHKGMNIDDSQFNAIVELLAQTLTEMGVPQDVIGEIAAICEPLRKDICFQ</sequence>
<keyword evidence="9" id="KW-1185">Reference proteome</keyword>
<dbReference type="InterPro" id="IPR001486">
    <property type="entry name" value="Hemoglobin_trunc"/>
</dbReference>
<gene>
    <name evidence="8" type="ORF">TTHERM_00120880</name>
</gene>
<reference evidence="9" key="1">
    <citation type="journal article" date="2006" name="PLoS Biol.">
        <title>Macronuclear genome sequence of the ciliate Tetrahymena thermophila, a model eukaryote.</title>
        <authorList>
            <person name="Eisen J.A."/>
            <person name="Coyne R.S."/>
            <person name="Wu M."/>
            <person name="Wu D."/>
            <person name="Thiagarajan M."/>
            <person name="Wortman J.R."/>
            <person name="Badger J.H."/>
            <person name="Ren Q."/>
            <person name="Amedeo P."/>
            <person name="Jones K.M."/>
            <person name="Tallon L.J."/>
            <person name="Delcher A.L."/>
            <person name="Salzberg S.L."/>
            <person name="Silva J.C."/>
            <person name="Haas B.J."/>
            <person name="Majoros W.H."/>
            <person name="Farzad M."/>
            <person name="Carlton J.M."/>
            <person name="Smith R.K. Jr."/>
            <person name="Garg J."/>
            <person name="Pearlman R.E."/>
            <person name="Karrer K.M."/>
            <person name="Sun L."/>
            <person name="Manning G."/>
            <person name="Elde N.C."/>
            <person name="Turkewitz A.P."/>
            <person name="Asai D.J."/>
            <person name="Wilkes D.E."/>
            <person name="Wang Y."/>
            <person name="Cai H."/>
            <person name="Collins K."/>
            <person name="Stewart B.A."/>
            <person name="Lee S.R."/>
            <person name="Wilamowska K."/>
            <person name="Weinberg Z."/>
            <person name="Ruzzo W.L."/>
            <person name="Wloga D."/>
            <person name="Gaertig J."/>
            <person name="Frankel J."/>
            <person name="Tsao C.-C."/>
            <person name="Gorovsky M.A."/>
            <person name="Keeling P.J."/>
            <person name="Waller R.F."/>
            <person name="Patron N.J."/>
            <person name="Cherry J.M."/>
            <person name="Stover N.A."/>
            <person name="Krieger C.J."/>
            <person name="del Toro C."/>
            <person name="Ryder H.F."/>
            <person name="Williamson S.C."/>
            <person name="Barbeau R.A."/>
            <person name="Hamilton E.P."/>
            <person name="Orias E."/>
        </authorList>
    </citation>
    <scope>NUCLEOTIDE SEQUENCE [LARGE SCALE GENOMIC DNA]</scope>
    <source>
        <strain evidence="9">SB210</strain>
    </source>
</reference>
<dbReference type="InterPro" id="IPR009050">
    <property type="entry name" value="Globin-like_sf"/>
</dbReference>
<dbReference type="InterPro" id="IPR012292">
    <property type="entry name" value="Globin/Proto"/>
</dbReference>
<dbReference type="GO" id="GO:0020037">
    <property type="term" value="F:heme binding"/>
    <property type="evidence" value="ECO:0007669"/>
    <property type="project" value="InterPro"/>
</dbReference>
<evidence type="ECO:0000256" key="6">
    <source>
        <dbReference type="ARBA" id="ARBA00023004"/>
    </source>
</evidence>
<dbReference type="GO" id="GO:0015671">
    <property type="term" value="P:oxygen transport"/>
    <property type="evidence" value="ECO:0007669"/>
    <property type="project" value="InterPro"/>
</dbReference>
<dbReference type="HOGENOM" id="CLU_103526_2_1_1"/>
<dbReference type="Gene3D" id="1.10.490.10">
    <property type="entry name" value="Globins"/>
    <property type="match status" value="1"/>
</dbReference>
<dbReference type="OMA" id="SGKDMRA"/>
<dbReference type="KEGG" id="tet:TTHERM_00120880"/>
<dbReference type="GO" id="GO:0019825">
    <property type="term" value="F:oxygen binding"/>
    <property type="evidence" value="ECO:0007669"/>
    <property type="project" value="InterPro"/>
</dbReference>
<keyword evidence="6" id="KW-0408">Iron</keyword>
<name>Q22YY3_TETTS</name>
<evidence type="ECO:0000256" key="4">
    <source>
        <dbReference type="ARBA" id="ARBA00022617"/>
    </source>
</evidence>
<evidence type="ECO:0000256" key="2">
    <source>
        <dbReference type="ARBA" id="ARBA00009660"/>
    </source>
</evidence>
<dbReference type="GeneID" id="7845733"/>
<dbReference type="RefSeq" id="XP_001010783.1">
    <property type="nucleotide sequence ID" value="XM_001010783.3"/>
</dbReference>
<evidence type="ECO:0000256" key="5">
    <source>
        <dbReference type="ARBA" id="ARBA00022723"/>
    </source>
</evidence>
<dbReference type="EMBL" id="GG662798">
    <property type="protein sequence ID" value="EAR90538.1"/>
    <property type="molecule type" value="Genomic_DNA"/>
</dbReference>
<dbReference type="InterPro" id="IPR019795">
    <property type="entry name" value="Globin_bac-like_CS"/>
</dbReference>
<dbReference type="eggNOG" id="ENOG502SC6F">
    <property type="taxonomic scope" value="Eukaryota"/>
</dbReference>
<feature type="transmembrane region" description="Helical" evidence="7">
    <location>
        <begin position="12"/>
        <end position="31"/>
    </location>
</feature>